<dbReference type="InterPro" id="IPR002937">
    <property type="entry name" value="Amino_oxidase"/>
</dbReference>
<dbReference type="EMBL" id="BAAARA010000004">
    <property type="protein sequence ID" value="GAA2341795.1"/>
    <property type="molecule type" value="Genomic_DNA"/>
</dbReference>
<keyword evidence="4" id="KW-1185">Reference proteome</keyword>
<name>A0ABN3G0S6_9PSEU</name>
<dbReference type="SUPFAM" id="SSF51905">
    <property type="entry name" value="FAD/NAD(P)-binding domain"/>
    <property type="match status" value="1"/>
</dbReference>
<dbReference type="RefSeq" id="WP_344128700.1">
    <property type="nucleotide sequence ID" value="NZ_BAAARA010000004.1"/>
</dbReference>
<feature type="compositionally biased region" description="Basic and acidic residues" evidence="1">
    <location>
        <begin position="1"/>
        <end position="10"/>
    </location>
</feature>
<evidence type="ECO:0000259" key="2">
    <source>
        <dbReference type="Pfam" id="PF01593"/>
    </source>
</evidence>
<feature type="domain" description="Amine oxidase" evidence="2">
    <location>
        <begin position="40"/>
        <end position="491"/>
    </location>
</feature>
<organism evidence="3 4">
    <name type="scientific">Saccharopolyspora halophila</name>
    <dbReference type="NCBI Taxonomy" id="405551"/>
    <lineage>
        <taxon>Bacteria</taxon>
        <taxon>Bacillati</taxon>
        <taxon>Actinomycetota</taxon>
        <taxon>Actinomycetes</taxon>
        <taxon>Pseudonocardiales</taxon>
        <taxon>Pseudonocardiaceae</taxon>
        <taxon>Saccharopolyspora</taxon>
    </lineage>
</organism>
<sequence length="525" mass="58002">MSVEIATDRRVVRHPAPRARAQPVERTPGRPRVVVVGGGIAGLCAATGLAERGVEVRLIERESYLGGRVGGWTEQLGDGGEVAMSRGFHAFFRQYYNLRRLLQRADPGLERLTALDDYPLLDSRGRLDSFRGLPRNPPWNAVAFALRSPTFRKQDLLRLDPRAAAPLGNVTVPGIYHRLDHLDAESFLRSINFPPAARHLAFEVFSRSFFAHPSQMSAAELAAMFHIYFLGSSEGILFDVPDAGFDRSLWTPLQKYLAARGAEFRTGTAVQRIDLVDGPRPFRVHDDAGNTDEADGVVLAADVAGLRDLLDASPALGAPRWRESVRNLRTAPPFFVQRLWLDEPVAPHRPAFLGTAGRAPLDNISVLDRYDRDAQDWAARRGGSTVELHAYGISVDRGAGQHEHTGRLRRDLLRRLHEIYPETARAGIAAESFLWREDCPLFGVGDFARRPGVATPHPGLVLAGDGIRIDLPVALMERAATTGWHAANRLLERWGLPGHDLFSVPTAGRTAALRWLTSRVKEGTR</sequence>
<reference evidence="3 4" key="1">
    <citation type="journal article" date="2019" name="Int. J. Syst. Evol. Microbiol.">
        <title>The Global Catalogue of Microorganisms (GCM) 10K type strain sequencing project: providing services to taxonomists for standard genome sequencing and annotation.</title>
        <authorList>
            <consortium name="The Broad Institute Genomics Platform"/>
            <consortium name="The Broad Institute Genome Sequencing Center for Infectious Disease"/>
            <person name="Wu L."/>
            <person name="Ma J."/>
        </authorList>
    </citation>
    <scope>NUCLEOTIDE SEQUENCE [LARGE SCALE GENOMIC DNA]</scope>
    <source>
        <strain evidence="3 4">JCM 16221</strain>
    </source>
</reference>
<evidence type="ECO:0000256" key="1">
    <source>
        <dbReference type="SAM" id="MobiDB-lite"/>
    </source>
</evidence>
<dbReference type="Proteomes" id="UP001501218">
    <property type="component" value="Unassembled WGS sequence"/>
</dbReference>
<dbReference type="PANTHER" id="PTHR42923:SF43">
    <property type="entry name" value="AMINE OXIDASE"/>
    <property type="match status" value="1"/>
</dbReference>
<accession>A0ABN3G0S6</accession>
<comment type="caution">
    <text evidence="3">The sequence shown here is derived from an EMBL/GenBank/DDBJ whole genome shotgun (WGS) entry which is preliminary data.</text>
</comment>
<dbReference type="PANTHER" id="PTHR42923">
    <property type="entry name" value="PROTOPORPHYRINOGEN OXIDASE"/>
    <property type="match status" value="1"/>
</dbReference>
<dbReference type="InterPro" id="IPR050464">
    <property type="entry name" value="Zeta_carotene_desat/Oxidored"/>
</dbReference>
<dbReference type="InterPro" id="IPR036188">
    <property type="entry name" value="FAD/NAD-bd_sf"/>
</dbReference>
<protein>
    <submittedName>
        <fullName evidence="3">NAD(P)/FAD-dependent oxidoreductase</fullName>
    </submittedName>
</protein>
<proteinExistence type="predicted"/>
<gene>
    <name evidence="3" type="ORF">GCM10009854_17900</name>
</gene>
<dbReference type="Pfam" id="PF01593">
    <property type="entry name" value="Amino_oxidase"/>
    <property type="match status" value="1"/>
</dbReference>
<evidence type="ECO:0000313" key="3">
    <source>
        <dbReference type="EMBL" id="GAA2341795.1"/>
    </source>
</evidence>
<dbReference type="Gene3D" id="3.50.50.60">
    <property type="entry name" value="FAD/NAD(P)-binding domain"/>
    <property type="match status" value="1"/>
</dbReference>
<feature type="region of interest" description="Disordered" evidence="1">
    <location>
        <begin position="1"/>
        <end position="26"/>
    </location>
</feature>
<evidence type="ECO:0000313" key="4">
    <source>
        <dbReference type="Proteomes" id="UP001501218"/>
    </source>
</evidence>